<dbReference type="PANTHER" id="PTHR30417">
    <property type="entry name" value="N-ACETYLMURAMOYL-L-ALANINE AMIDASE AMID"/>
    <property type="match status" value="1"/>
</dbReference>
<dbReference type="AlphaFoldDB" id="A0A5S9M738"/>
<dbReference type="GO" id="GO:0071555">
    <property type="term" value="P:cell wall organization"/>
    <property type="evidence" value="ECO:0007669"/>
    <property type="project" value="UniProtKB-KW"/>
</dbReference>
<dbReference type="GO" id="GO:0009253">
    <property type="term" value="P:peptidoglycan catabolic process"/>
    <property type="evidence" value="ECO:0007669"/>
    <property type="project" value="InterPro"/>
</dbReference>
<dbReference type="EMBL" id="AP021906">
    <property type="protein sequence ID" value="BBP88645.1"/>
    <property type="molecule type" value="Genomic_DNA"/>
</dbReference>
<evidence type="ECO:0000256" key="3">
    <source>
        <dbReference type="ARBA" id="ARBA00011901"/>
    </source>
</evidence>
<dbReference type="SMART" id="SM00644">
    <property type="entry name" value="Ami_2"/>
    <property type="match status" value="1"/>
</dbReference>
<evidence type="ECO:0000313" key="11">
    <source>
        <dbReference type="EMBL" id="BBP88645.1"/>
    </source>
</evidence>
<dbReference type="GO" id="GO:0009254">
    <property type="term" value="P:peptidoglycan turnover"/>
    <property type="evidence" value="ECO:0007669"/>
    <property type="project" value="TreeGrafter"/>
</dbReference>
<keyword evidence="7" id="KW-0961">Cell wall biogenesis/degradation</keyword>
<dbReference type="SUPFAM" id="SSF55846">
    <property type="entry name" value="N-acetylmuramoyl-L-alanine amidase-like"/>
    <property type="match status" value="2"/>
</dbReference>
<evidence type="ECO:0000259" key="10">
    <source>
        <dbReference type="SMART" id="SM00644"/>
    </source>
</evidence>
<keyword evidence="4" id="KW-0378">Hydrolase</keyword>
<organism evidence="11 12">
    <name type="scientific">Bacillus safensis</name>
    <dbReference type="NCBI Taxonomy" id="561879"/>
    <lineage>
        <taxon>Bacteria</taxon>
        <taxon>Bacillati</taxon>
        <taxon>Bacillota</taxon>
        <taxon>Bacilli</taxon>
        <taxon>Bacillales</taxon>
        <taxon>Bacillaceae</taxon>
        <taxon>Bacillus</taxon>
    </lineage>
</organism>
<keyword evidence="6" id="KW-0178">Competence</keyword>
<evidence type="ECO:0000256" key="2">
    <source>
        <dbReference type="ARBA" id="ARBA00007553"/>
    </source>
</evidence>
<dbReference type="EC" id="3.5.1.28" evidence="3"/>
<keyword evidence="5" id="KW-0749">Sporulation</keyword>
<dbReference type="Gene3D" id="3.40.80.10">
    <property type="entry name" value="Peptidoglycan recognition protein-like"/>
    <property type="match status" value="1"/>
</dbReference>
<proteinExistence type="inferred from homology"/>
<evidence type="ECO:0000256" key="7">
    <source>
        <dbReference type="ARBA" id="ARBA00023316"/>
    </source>
</evidence>
<gene>
    <name evidence="11" type="ORF">BsIDN1_22630</name>
</gene>
<evidence type="ECO:0000256" key="4">
    <source>
        <dbReference type="ARBA" id="ARBA00022801"/>
    </source>
</evidence>
<evidence type="ECO:0000256" key="9">
    <source>
        <dbReference type="ARBA" id="ARBA00032390"/>
    </source>
</evidence>
<evidence type="ECO:0000256" key="1">
    <source>
        <dbReference type="ARBA" id="ARBA00001561"/>
    </source>
</evidence>
<dbReference type="GO" id="GO:0008745">
    <property type="term" value="F:N-acetylmuramoyl-L-alanine amidase activity"/>
    <property type="evidence" value="ECO:0007669"/>
    <property type="project" value="UniProtKB-EC"/>
</dbReference>
<protein>
    <recommendedName>
        <fullName evidence="3">N-acetylmuramoyl-L-alanine amidase</fullName>
        <ecNumber evidence="3">3.5.1.28</ecNumber>
    </recommendedName>
    <alternativeName>
        <fullName evidence="9">Autolysin</fullName>
    </alternativeName>
    <alternativeName>
        <fullName evidence="8">Cell wall hydrolase</fullName>
    </alternativeName>
</protein>
<evidence type="ECO:0000256" key="6">
    <source>
        <dbReference type="ARBA" id="ARBA00023287"/>
    </source>
</evidence>
<sequence length="172" mass="19537">MVEIYQDFIPVGNGNRPGYAMTPMYVTVHNTANTSKGADAKSHAAYVKRPTTAESWHFTVDDHEIFQHLPLNEKMAGMQGTDMEMGTESRSALKFVKMKMGISSKRLNMRNGSSKLLKEHNIPLANVVTHQHWSGKTCPRLLLSTWDEFKKELKRQETLRRSSRMSSKAGIR</sequence>
<dbReference type="InterPro" id="IPR051206">
    <property type="entry name" value="NAMLAA_amidase_2"/>
</dbReference>
<dbReference type="Pfam" id="PF01510">
    <property type="entry name" value="Amidase_2"/>
    <property type="match status" value="1"/>
</dbReference>
<name>A0A5S9M738_BACIA</name>
<dbReference type="GO" id="GO:0030420">
    <property type="term" value="P:establishment of competence for transformation"/>
    <property type="evidence" value="ECO:0007669"/>
    <property type="project" value="UniProtKB-KW"/>
</dbReference>
<evidence type="ECO:0000256" key="8">
    <source>
        <dbReference type="ARBA" id="ARBA00030881"/>
    </source>
</evidence>
<dbReference type="PANTHER" id="PTHR30417:SF11">
    <property type="entry name" value="N-ACETYLMURAMOYL-L-ALANINE AMIDASE XLYA"/>
    <property type="match status" value="1"/>
</dbReference>
<reference evidence="11 12" key="1">
    <citation type="submission" date="2019-12" db="EMBL/GenBank/DDBJ databases">
        <title>Full genome sequence of a Bacillus safensis strain isolated from commercially available natto in Indonesia.</title>
        <authorList>
            <person name="Yoshida M."/>
            <person name="Uomi M."/>
            <person name="Waturangi D."/>
            <person name="Ekaputri J.J."/>
            <person name="Setiamarga D.H.E."/>
        </authorList>
    </citation>
    <scope>NUCLEOTIDE SEQUENCE [LARGE SCALE GENOMIC DNA]</scope>
    <source>
        <strain evidence="11 12">IDN1</strain>
    </source>
</reference>
<evidence type="ECO:0000256" key="5">
    <source>
        <dbReference type="ARBA" id="ARBA00022969"/>
    </source>
</evidence>
<evidence type="ECO:0000313" key="12">
    <source>
        <dbReference type="Proteomes" id="UP000464658"/>
    </source>
</evidence>
<dbReference type="InterPro" id="IPR036505">
    <property type="entry name" value="Amidase/PGRP_sf"/>
</dbReference>
<comment type="similarity">
    <text evidence="2">Belongs to the N-acetylmuramoyl-L-alanine amidase 2 family.</text>
</comment>
<dbReference type="InterPro" id="IPR002502">
    <property type="entry name" value="Amidase_domain"/>
</dbReference>
<comment type="catalytic activity">
    <reaction evidence="1">
        <text>Hydrolyzes the link between N-acetylmuramoyl residues and L-amino acid residues in certain cell-wall glycopeptides.</text>
        <dbReference type="EC" id="3.5.1.28"/>
    </reaction>
</comment>
<dbReference type="GO" id="GO:0030435">
    <property type="term" value="P:sporulation resulting in formation of a cellular spore"/>
    <property type="evidence" value="ECO:0007669"/>
    <property type="project" value="UniProtKB-KW"/>
</dbReference>
<feature type="domain" description="N-acetylmuramoyl-L-alanine amidase" evidence="10">
    <location>
        <begin position="11"/>
        <end position="153"/>
    </location>
</feature>
<dbReference type="Proteomes" id="UP000464658">
    <property type="component" value="Chromosome"/>
</dbReference>
<accession>A0A5S9M738</accession>